<reference evidence="1 2" key="1">
    <citation type="journal article" date="2013" name="PLoS Genet.">
        <title>The genome and development-dependent transcriptomes of Pyronema confluens: a window into fungal evolution.</title>
        <authorList>
            <person name="Traeger S."/>
            <person name="Altegoer F."/>
            <person name="Freitag M."/>
            <person name="Gabaldon T."/>
            <person name="Kempken F."/>
            <person name="Kumar A."/>
            <person name="Marcet-Houben M."/>
            <person name="Poggeler S."/>
            <person name="Stajich J.E."/>
            <person name="Nowrousian M."/>
        </authorList>
    </citation>
    <scope>NUCLEOTIDE SEQUENCE [LARGE SCALE GENOMIC DNA]</scope>
    <source>
        <strain evidence="2">CBS 100304</strain>
        <tissue evidence="1">Vegetative mycelium</tissue>
    </source>
</reference>
<sequence length="82" mass="9535">MFATVRPAVCGVFRYSRLCFLPDRLRFARPSTLLPRSAASDDWSLVFVLSERPLHRIRVILLTTSSNTNVDLLWLRLWPFSL</sequence>
<gene>
    <name evidence="1" type="ORF">PCON_02955</name>
</gene>
<organism evidence="1 2">
    <name type="scientific">Pyronema omphalodes (strain CBS 100304)</name>
    <name type="common">Pyronema confluens</name>
    <dbReference type="NCBI Taxonomy" id="1076935"/>
    <lineage>
        <taxon>Eukaryota</taxon>
        <taxon>Fungi</taxon>
        <taxon>Dikarya</taxon>
        <taxon>Ascomycota</taxon>
        <taxon>Pezizomycotina</taxon>
        <taxon>Pezizomycetes</taxon>
        <taxon>Pezizales</taxon>
        <taxon>Pyronemataceae</taxon>
        <taxon>Pyronema</taxon>
    </lineage>
</organism>
<dbReference type="AlphaFoldDB" id="U4LV12"/>
<evidence type="ECO:0000313" key="1">
    <source>
        <dbReference type="EMBL" id="CCX34182.2"/>
    </source>
</evidence>
<evidence type="ECO:0000313" key="2">
    <source>
        <dbReference type="Proteomes" id="UP000018144"/>
    </source>
</evidence>
<proteinExistence type="predicted"/>
<accession>U4LV12</accession>
<protein>
    <submittedName>
        <fullName evidence="1">Uncharacterized protein</fullName>
    </submittedName>
</protein>
<keyword evidence="2" id="KW-1185">Reference proteome</keyword>
<name>U4LV12_PYROM</name>
<dbReference type="EMBL" id="HF936379">
    <property type="protein sequence ID" value="CCX34182.2"/>
    <property type="molecule type" value="Genomic_DNA"/>
</dbReference>
<dbReference type="Proteomes" id="UP000018144">
    <property type="component" value="Unassembled WGS sequence"/>
</dbReference>